<accession>A0A941APG1</accession>
<proteinExistence type="predicted"/>
<name>A0A941APG1_9BACI</name>
<comment type="caution">
    <text evidence="1">The sequence shown here is derived from an EMBL/GenBank/DDBJ whole genome shotgun (WGS) entry which is preliminary data.</text>
</comment>
<protein>
    <submittedName>
        <fullName evidence="1">Uncharacterized protein</fullName>
    </submittedName>
</protein>
<keyword evidence="2" id="KW-1185">Reference proteome</keyword>
<dbReference type="RefSeq" id="WP_210597141.1">
    <property type="nucleotide sequence ID" value="NZ_JAGKSQ010000003.1"/>
</dbReference>
<evidence type="ECO:0000313" key="2">
    <source>
        <dbReference type="Proteomes" id="UP000678228"/>
    </source>
</evidence>
<dbReference type="EMBL" id="JAGKSQ010000003">
    <property type="protein sequence ID" value="MBP3951462.1"/>
    <property type="molecule type" value="Genomic_DNA"/>
</dbReference>
<evidence type="ECO:0000313" key="1">
    <source>
        <dbReference type="EMBL" id="MBP3951462.1"/>
    </source>
</evidence>
<sequence>MLSHHDSMKHQCQQHLNKPVHLKVNGQFDYQGIIEHVDDENVYIIMPLDDTGQQFDLNQNTTLDQQHHSSYSDAYYQFPQPTLARGNDERFAYPGYYPYPTFQPYPFYPPYPYGYFPPRPRGWGRLILPLAALTAIAAL</sequence>
<gene>
    <name evidence="1" type="ORF">J7W16_09965</name>
</gene>
<reference evidence="1" key="1">
    <citation type="submission" date="2021-03" db="EMBL/GenBank/DDBJ databases">
        <title>Bacillus suaedae sp. nov., isolated from Suaeda aralocaspica.</title>
        <authorList>
            <person name="Lei R.F.R."/>
        </authorList>
    </citation>
    <scope>NUCLEOTIDE SEQUENCE</scope>
    <source>
        <strain evidence="1">YZJH907-2</strain>
    </source>
</reference>
<dbReference type="AlphaFoldDB" id="A0A941APG1"/>
<dbReference type="Proteomes" id="UP000678228">
    <property type="component" value="Unassembled WGS sequence"/>
</dbReference>
<organism evidence="1 2">
    <name type="scientific">Halalkalibacter suaedae</name>
    <dbReference type="NCBI Taxonomy" id="2822140"/>
    <lineage>
        <taxon>Bacteria</taxon>
        <taxon>Bacillati</taxon>
        <taxon>Bacillota</taxon>
        <taxon>Bacilli</taxon>
        <taxon>Bacillales</taxon>
        <taxon>Bacillaceae</taxon>
        <taxon>Halalkalibacter</taxon>
    </lineage>
</organism>